<evidence type="ECO:0000256" key="1">
    <source>
        <dbReference type="ARBA" id="ARBA00007664"/>
    </source>
</evidence>
<keyword evidence="4" id="KW-0732">Signal</keyword>
<keyword evidence="7" id="KW-1185">Reference proteome</keyword>
<comment type="similarity">
    <text evidence="1">Belongs to the peptidase S1 family.</text>
</comment>
<proteinExistence type="inferred from homology"/>
<dbReference type="RefSeq" id="WP_209645814.1">
    <property type="nucleotide sequence ID" value="NZ_JAGINW010000001.1"/>
</dbReference>
<name>A0ABS4TX04_9PSEU</name>
<keyword evidence="2" id="KW-1015">Disulfide bond</keyword>
<organism evidence="6 7">
    <name type="scientific">Kibdelosporangium banguiense</name>
    <dbReference type="NCBI Taxonomy" id="1365924"/>
    <lineage>
        <taxon>Bacteria</taxon>
        <taxon>Bacillati</taxon>
        <taxon>Actinomycetota</taxon>
        <taxon>Actinomycetes</taxon>
        <taxon>Pseudonocardiales</taxon>
        <taxon>Pseudonocardiaceae</taxon>
        <taxon>Kibdelosporangium</taxon>
    </lineage>
</organism>
<dbReference type="InterPro" id="IPR009003">
    <property type="entry name" value="Peptidase_S1_PA"/>
</dbReference>
<dbReference type="InterPro" id="IPR001254">
    <property type="entry name" value="Trypsin_dom"/>
</dbReference>
<dbReference type="InterPro" id="IPR001314">
    <property type="entry name" value="Peptidase_S1A"/>
</dbReference>
<keyword evidence="3" id="KW-0645">Protease</keyword>
<protein>
    <submittedName>
        <fullName evidence="6">Secreted trypsin-like serine protease</fullName>
    </submittedName>
</protein>
<dbReference type="Pfam" id="PF00089">
    <property type="entry name" value="Trypsin"/>
    <property type="match status" value="1"/>
</dbReference>
<evidence type="ECO:0000313" key="6">
    <source>
        <dbReference type="EMBL" id="MBP2328922.1"/>
    </source>
</evidence>
<dbReference type="InterPro" id="IPR033116">
    <property type="entry name" value="TRYPSIN_SER"/>
</dbReference>
<dbReference type="InterPro" id="IPR050430">
    <property type="entry name" value="Peptidase_S1"/>
</dbReference>
<comment type="caution">
    <text evidence="6">The sequence shown here is derived from an EMBL/GenBank/DDBJ whole genome shotgun (WGS) entry which is preliminary data.</text>
</comment>
<dbReference type="InterPro" id="IPR043504">
    <property type="entry name" value="Peptidase_S1_PA_chymotrypsin"/>
</dbReference>
<dbReference type="SUPFAM" id="SSF50494">
    <property type="entry name" value="Trypsin-like serine proteases"/>
    <property type="match status" value="1"/>
</dbReference>
<dbReference type="CDD" id="cd00190">
    <property type="entry name" value="Tryp_SPc"/>
    <property type="match status" value="1"/>
</dbReference>
<dbReference type="SMART" id="SM00020">
    <property type="entry name" value="Tryp_SPc"/>
    <property type="match status" value="1"/>
</dbReference>
<evidence type="ECO:0000313" key="7">
    <source>
        <dbReference type="Proteomes" id="UP001519332"/>
    </source>
</evidence>
<gene>
    <name evidence="6" type="ORF">JOF56_009307</name>
</gene>
<sequence>MRLPLARKAAATLLTAGVTLSLVATAAQADPLPSNVDARPPIIGGTEVSNDAYPFMAALLRKGPGSALERQTCGGSLIDRAIVMTAAHCVGGDPADLEVVVGRTVLSNNQQGQLRNVTAISSHSRYGKEPGYDVAILYLDKIVEGIKPIQQPTPGTDGLIRPGTKATVIGWGNTDTEMPHYPDRLRQVDVPLLSHNECEIAYGPEKGVNAYNRVTDICAGVEGTDSCQGDSGGPIFRTVPGTQTHIQIGIVSRGEGCAAQGGPGVYTYTGSKVLWDTMMAGKDRR</sequence>
<dbReference type="PROSITE" id="PS50240">
    <property type="entry name" value="TRYPSIN_DOM"/>
    <property type="match status" value="1"/>
</dbReference>
<dbReference type="PRINTS" id="PR00722">
    <property type="entry name" value="CHYMOTRYPSIN"/>
</dbReference>
<dbReference type="PROSITE" id="PS00135">
    <property type="entry name" value="TRYPSIN_SER"/>
    <property type="match status" value="1"/>
</dbReference>
<keyword evidence="3" id="KW-0378">Hydrolase</keyword>
<dbReference type="PANTHER" id="PTHR24276:SF98">
    <property type="entry name" value="FI18310P1-RELATED"/>
    <property type="match status" value="1"/>
</dbReference>
<dbReference type="PANTHER" id="PTHR24276">
    <property type="entry name" value="POLYSERASE-RELATED"/>
    <property type="match status" value="1"/>
</dbReference>
<feature type="signal peptide" evidence="4">
    <location>
        <begin position="1"/>
        <end position="29"/>
    </location>
</feature>
<accession>A0ABS4TX04</accession>
<evidence type="ECO:0000259" key="5">
    <source>
        <dbReference type="PROSITE" id="PS50240"/>
    </source>
</evidence>
<dbReference type="PROSITE" id="PS00134">
    <property type="entry name" value="TRYPSIN_HIS"/>
    <property type="match status" value="1"/>
</dbReference>
<reference evidence="6 7" key="1">
    <citation type="submission" date="2021-03" db="EMBL/GenBank/DDBJ databases">
        <title>Sequencing the genomes of 1000 actinobacteria strains.</title>
        <authorList>
            <person name="Klenk H.-P."/>
        </authorList>
    </citation>
    <scope>NUCLEOTIDE SEQUENCE [LARGE SCALE GENOMIC DNA]</scope>
    <source>
        <strain evidence="6 7">DSM 46670</strain>
    </source>
</reference>
<feature type="domain" description="Peptidase S1" evidence="5">
    <location>
        <begin position="42"/>
        <end position="275"/>
    </location>
</feature>
<dbReference type="Proteomes" id="UP001519332">
    <property type="component" value="Unassembled WGS sequence"/>
</dbReference>
<dbReference type="InterPro" id="IPR018114">
    <property type="entry name" value="TRYPSIN_HIS"/>
</dbReference>
<feature type="chain" id="PRO_5046699963" evidence="4">
    <location>
        <begin position="30"/>
        <end position="285"/>
    </location>
</feature>
<evidence type="ECO:0000256" key="4">
    <source>
        <dbReference type="SAM" id="SignalP"/>
    </source>
</evidence>
<dbReference type="EMBL" id="JAGINW010000001">
    <property type="protein sequence ID" value="MBP2328922.1"/>
    <property type="molecule type" value="Genomic_DNA"/>
</dbReference>
<keyword evidence="3" id="KW-0720">Serine protease</keyword>
<dbReference type="Gene3D" id="2.40.10.10">
    <property type="entry name" value="Trypsin-like serine proteases"/>
    <property type="match status" value="1"/>
</dbReference>
<evidence type="ECO:0000256" key="3">
    <source>
        <dbReference type="RuleBase" id="RU363034"/>
    </source>
</evidence>
<evidence type="ECO:0000256" key="2">
    <source>
        <dbReference type="ARBA" id="ARBA00023157"/>
    </source>
</evidence>